<dbReference type="PROSITE" id="PS51642">
    <property type="entry name" value="HEMOPEXIN_2"/>
    <property type="match status" value="4"/>
</dbReference>
<evidence type="ECO:0000256" key="8">
    <source>
        <dbReference type="ARBA" id="ARBA00023145"/>
    </source>
</evidence>
<dbReference type="Gene3D" id="3.40.390.10">
    <property type="entry name" value="Collagenase (Catalytic Domain)"/>
    <property type="match status" value="1"/>
</dbReference>
<dbReference type="Proteomes" id="UP000242188">
    <property type="component" value="Unassembled WGS sequence"/>
</dbReference>
<gene>
    <name evidence="15" type="ORF">KP79_PYT16484</name>
</gene>
<dbReference type="Gene3D" id="2.110.10.10">
    <property type="entry name" value="Hemopexin-like domain"/>
    <property type="match status" value="2"/>
</dbReference>
<dbReference type="FunFam" id="3.40.390.10:FF:000022">
    <property type="entry name" value="Matrix metalloproteinase 1, isoform C"/>
    <property type="match status" value="1"/>
</dbReference>
<dbReference type="Pfam" id="PF00045">
    <property type="entry name" value="Hemopexin"/>
    <property type="match status" value="3"/>
</dbReference>
<dbReference type="SMART" id="SM00235">
    <property type="entry name" value="ZnMc"/>
    <property type="match status" value="1"/>
</dbReference>
<feature type="region of interest" description="Disordered" evidence="13">
    <location>
        <begin position="1"/>
        <end position="37"/>
    </location>
</feature>
<evidence type="ECO:0000256" key="11">
    <source>
        <dbReference type="PIRSR" id="PIRSR621190-2"/>
    </source>
</evidence>
<dbReference type="InterPro" id="IPR002477">
    <property type="entry name" value="Peptidoglycan-bd-like"/>
</dbReference>
<dbReference type="GO" id="GO:0008270">
    <property type="term" value="F:zinc ion binding"/>
    <property type="evidence" value="ECO:0007669"/>
    <property type="project" value="InterPro"/>
</dbReference>
<feature type="binding site" evidence="10">
    <location>
        <position position="276"/>
    </location>
    <ligand>
        <name>Zn(2+)</name>
        <dbReference type="ChEBI" id="CHEBI:29105"/>
        <label>2</label>
        <note>catalytic</note>
    </ligand>
</feature>
<feature type="binding site" evidence="11">
    <location>
        <position position="231"/>
    </location>
    <ligand>
        <name>Ca(2+)</name>
        <dbReference type="ChEBI" id="CHEBI:29108"/>
        <label>3</label>
    </ligand>
</feature>
<feature type="repeat" description="Hemopexin" evidence="12">
    <location>
        <begin position="471"/>
        <end position="518"/>
    </location>
</feature>
<feature type="binding site" evidence="11">
    <location>
        <position position="376"/>
    </location>
    <ligand>
        <name>Ca(2+)</name>
        <dbReference type="ChEBI" id="CHEBI:29108"/>
        <label>4</label>
    </ligand>
</feature>
<dbReference type="InterPro" id="IPR018487">
    <property type="entry name" value="Hemopexin-like_repeat"/>
</dbReference>
<keyword evidence="3 10" id="KW-0479">Metal-binding</keyword>
<dbReference type="InterPro" id="IPR036365">
    <property type="entry name" value="PGBD-like_sf"/>
</dbReference>
<dbReference type="InterPro" id="IPR033739">
    <property type="entry name" value="M10A_MMP"/>
</dbReference>
<feature type="binding site" evidence="11">
    <location>
        <position position="248"/>
    </location>
    <ligand>
        <name>Ca(2+)</name>
        <dbReference type="ChEBI" id="CHEBI:29108"/>
        <label>2</label>
    </ligand>
</feature>
<dbReference type="GO" id="GO:0006508">
    <property type="term" value="P:proteolysis"/>
    <property type="evidence" value="ECO:0007669"/>
    <property type="project" value="UniProtKB-KW"/>
</dbReference>
<comment type="similarity">
    <text evidence="1">Belongs to the peptidase M10A family.</text>
</comment>
<keyword evidence="16" id="KW-1185">Reference proteome</keyword>
<evidence type="ECO:0000256" key="2">
    <source>
        <dbReference type="ARBA" id="ARBA00022670"/>
    </source>
</evidence>
<dbReference type="PRINTS" id="PR00138">
    <property type="entry name" value="MATRIXIN"/>
</dbReference>
<evidence type="ECO:0000256" key="6">
    <source>
        <dbReference type="ARBA" id="ARBA00022833"/>
    </source>
</evidence>
<feature type="binding site" evidence="11">
    <location>
        <position position="232"/>
    </location>
    <ligand>
        <name>Ca(2+)</name>
        <dbReference type="ChEBI" id="CHEBI:29108"/>
        <label>3</label>
    </ligand>
</feature>
<dbReference type="CDD" id="cd04278">
    <property type="entry name" value="ZnMc_MMP"/>
    <property type="match status" value="1"/>
</dbReference>
<feature type="binding site" evidence="11">
    <location>
        <position position="255"/>
    </location>
    <ligand>
        <name>Ca(2+)</name>
        <dbReference type="ChEBI" id="CHEBI:29108"/>
        <label>1</label>
    </ligand>
</feature>
<feature type="binding site" evidence="11">
    <location>
        <position position="226"/>
    </location>
    <ligand>
        <name>Zn(2+)</name>
        <dbReference type="ChEBI" id="CHEBI:29105"/>
        <label>1</label>
    </ligand>
</feature>
<dbReference type="InterPro" id="IPR036375">
    <property type="entry name" value="Hemopexin-like_dom_sf"/>
</dbReference>
<evidence type="ECO:0000313" key="16">
    <source>
        <dbReference type="Proteomes" id="UP000242188"/>
    </source>
</evidence>
<dbReference type="OrthoDB" id="406838at2759"/>
<dbReference type="GO" id="GO:0030574">
    <property type="term" value="P:collagen catabolic process"/>
    <property type="evidence" value="ECO:0007669"/>
    <property type="project" value="TreeGrafter"/>
</dbReference>
<keyword evidence="8" id="KW-0865">Zymogen</keyword>
<dbReference type="SUPFAM" id="SSF55486">
    <property type="entry name" value="Metalloproteases ('zincins'), catalytic domain"/>
    <property type="match status" value="1"/>
</dbReference>
<feature type="binding site" evidence="11">
    <location>
        <position position="294"/>
    </location>
    <ligand>
        <name>Zn(2+)</name>
        <dbReference type="ChEBI" id="CHEBI:29105"/>
        <label>2</label>
        <note>catalytic</note>
    </ligand>
</feature>
<dbReference type="CDD" id="cd00094">
    <property type="entry name" value="HX"/>
    <property type="match status" value="1"/>
</dbReference>
<protein>
    <submittedName>
        <fullName evidence="15">Matrix metalloproteinase-16</fullName>
    </submittedName>
</protein>
<dbReference type="EMBL" id="NEDP02005420">
    <property type="protein sequence ID" value="OWF41146.1"/>
    <property type="molecule type" value="Genomic_DNA"/>
</dbReference>
<feature type="binding site" evidence="10">
    <location>
        <position position="280"/>
    </location>
    <ligand>
        <name>Zn(2+)</name>
        <dbReference type="ChEBI" id="CHEBI:29105"/>
        <label>2</label>
        <note>catalytic</note>
    </ligand>
</feature>
<feature type="binding site" evidence="11">
    <location>
        <position position="254"/>
    </location>
    <ligand>
        <name>Ca(2+)</name>
        <dbReference type="ChEBI" id="CHEBI:29108"/>
        <label>3</label>
    </ligand>
</feature>
<dbReference type="SUPFAM" id="SSF50923">
    <property type="entry name" value="Hemopexin-like domain"/>
    <property type="match status" value="1"/>
</dbReference>
<feature type="binding site" evidence="11">
    <location>
        <position position="477"/>
    </location>
    <ligand>
        <name>Ca(2+)</name>
        <dbReference type="ChEBI" id="CHEBI:29108"/>
        <label>5</label>
    </ligand>
</feature>
<feature type="binding site" evidence="11">
    <location>
        <position position="252"/>
    </location>
    <ligand>
        <name>Zn(2+)</name>
        <dbReference type="ChEBI" id="CHEBI:29105"/>
        <label>1</label>
    </ligand>
</feature>
<feature type="binding site" evidence="11">
    <location>
        <position position="257"/>
    </location>
    <ligand>
        <name>Ca(2+)</name>
        <dbReference type="ChEBI" id="CHEBI:29108"/>
        <label>3</label>
    </ligand>
</feature>
<feature type="repeat" description="Hemopexin" evidence="12">
    <location>
        <begin position="519"/>
        <end position="571"/>
    </location>
</feature>
<dbReference type="InterPro" id="IPR001818">
    <property type="entry name" value="Pept_M10_metallopeptidase"/>
</dbReference>
<feature type="binding site" evidence="11">
    <location>
        <position position="239"/>
    </location>
    <ligand>
        <name>Zn(2+)</name>
        <dbReference type="ChEBI" id="CHEBI:29105"/>
        <label>1</label>
    </ligand>
</feature>
<keyword evidence="6 10" id="KW-0862">Zinc</keyword>
<feature type="region of interest" description="Disordered" evidence="13">
    <location>
        <begin position="322"/>
        <end position="368"/>
    </location>
</feature>
<sequence>MAARGEPDAQLDPPGSLAAPTVQGLPRGWSPTRTREEGCDMTPLQCRSHRQFCVYLWCIVLFLTILECSANSYRENEATAVSYLKRYGYLKGANTEMTQNLMSQEDLTDAIKRLQRKGNLSPTGIVDQRTIALMSRKRCGVPDEDESTDDYGRRRKRYVLSHSSWKKKDLTYRILNYTPDMPMKQTRRAIYEGFQVWSDVTNLTFTEVPNGVADIMIKFAHKFHQDGYPFDGQGLILAHAFYPGEEKGGDTHFDDDEHWTYNSEEEGVDLFMVAAHEFGHALGLGHSNEPGALMYPWYQGYQANFRLPQDDVIGIQALYGARPRLPPSKDRPTQRPPERVTPRIPRPRPTPRPRNPVTPRPPYNGDSIDPCSTPFDAIAVLRGELFLFIGEYFWRQTDQGLIGREKISLHSFWMGMPHEVDHIDAVFERLNDQKIIFFIGDRYWVYNSNSPVARFPPEGRPITEFGIPPDVKKIDAAFVWSYNSRTYLISGDMYWKLNTENNHIEMDYPRDMSIWRDVPVPVSTAFQYKTGPKDKSRTYFFKDDKFYLFYDDKMRVKQGYPKSIRDDWWGCKRRVAAISKYGDPEKYNGNTAHSATTGLLTTVICVCLAFIGR</sequence>
<evidence type="ECO:0000256" key="7">
    <source>
        <dbReference type="ARBA" id="ARBA00023049"/>
    </source>
</evidence>
<evidence type="ECO:0000256" key="9">
    <source>
        <dbReference type="PIRSR" id="PIRSR001191-1"/>
    </source>
</evidence>
<dbReference type="STRING" id="6573.A0A210PXF2"/>
<dbReference type="InterPro" id="IPR021190">
    <property type="entry name" value="Pept_M10A"/>
</dbReference>
<feature type="compositionally biased region" description="Basic and acidic residues" evidence="13">
    <location>
        <begin position="327"/>
        <end position="341"/>
    </location>
</feature>
<dbReference type="PANTHER" id="PTHR10201:SF308">
    <property type="entry name" value="MATRIX METALLOPROTEINASE 2"/>
    <property type="match status" value="1"/>
</dbReference>
<dbReference type="PIRSF" id="PIRSF001191">
    <property type="entry name" value="Peptidase_M10A_matrix"/>
    <property type="match status" value="1"/>
</dbReference>
<feature type="repeat" description="Hemopexin" evidence="12">
    <location>
        <begin position="420"/>
        <end position="469"/>
    </location>
</feature>
<dbReference type="GO" id="GO:0031012">
    <property type="term" value="C:extracellular matrix"/>
    <property type="evidence" value="ECO:0007669"/>
    <property type="project" value="InterPro"/>
</dbReference>
<comment type="cofactor">
    <cofactor evidence="11">
        <name>Ca(2+)</name>
        <dbReference type="ChEBI" id="CHEBI:29108"/>
    </cofactor>
    <text evidence="11">Can bind about 5 Ca(2+) ions per subunit.</text>
</comment>
<feature type="binding site" evidence="11">
    <location>
        <position position="250"/>
    </location>
    <ligand>
        <name>Ca(2+)</name>
        <dbReference type="ChEBI" id="CHEBI:29108"/>
        <label>2</label>
    </ligand>
</feature>
<evidence type="ECO:0000256" key="3">
    <source>
        <dbReference type="ARBA" id="ARBA00022723"/>
    </source>
</evidence>
<comment type="cofactor">
    <cofactor evidence="11">
        <name>Zn(2+)</name>
        <dbReference type="ChEBI" id="CHEBI:29105"/>
    </cofactor>
    <text evidence="11">Binds 2 Zn(2+) ions per subunit.</text>
</comment>
<feature type="compositionally biased region" description="Pro residues" evidence="13">
    <location>
        <begin position="352"/>
        <end position="362"/>
    </location>
</feature>
<evidence type="ECO:0000259" key="14">
    <source>
        <dbReference type="SMART" id="SM00235"/>
    </source>
</evidence>
<feature type="binding site" evidence="11">
    <location>
        <position position="424"/>
    </location>
    <ligand>
        <name>Ca(2+)</name>
        <dbReference type="ChEBI" id="CHEBI:29108"/>
        <label>4</label>
    </ligand>
</feature>
<name>A0A210PXF2_MIZYE</name>
<evidence type="ECO:0000256" key="10">
    <source>
        <dbReference type="PIRSR" id="PIRSR001191-2"/>
    </source>
</evidence>
<organism evidence="15 16">
    <name type="scientific">Mizuhopecten yessoensis</name>
    <name type="common">Japanese scallop</name>
    <name type="synonym">Patinopecten yessoensis</name>
    <dbReference type="NCBI Taxonomy" id="6573"/>
    <lineage>
        <taxon>Eukaryota</taxon>
        <taxon>Metazoa</taxon>
        <taxon>Spiralia</taxon>
        <taxon>Lophotrochozoa</taxon>
        <taxon>Mollusca</taxon>
        <taxon>Bivalvia</taxon>
        <taxon>Autobranchia</taxon>
        <taxon>Pteriomorphia</taxon>
        <taxon>Pectinida</taxon>
        <taxon>Pectinoidea</taxon>
        <taxon>Pectinidae</taxon>
        <taxon>Mizuhopecten</taxon>
    </lineage>
</organism>
<dbReference type="SMART" id="SM00120">
    <property type="entry name" value="HX"/>
    <property type="match status" value="4"/>
</dbReference>
<keyword evidence="5" id="KW-0378">Hydrolase</keyword>
<keyword evidence="7" id="KW-0482">Metalloprotease</keyword>
<dbReference type="GO" id="GO:0004222">
    <property type="term" value="F:metalloendopeptidase activity"/>
    <property type="evidence" value="ECO:0007669"/>
    <property type="project" value="InterPro"/>
</dbReference>
<evidence type="ECO:0000256" key="4">
    <source>
        <dbReference type="ARBA" id="ARBA00022737"/>
    </source>
</evidence>
<feature type="binding site" evidence="11">
    <location>
        <position position="378"/>
    </location>
    <ligand>
        <name>Ca(2+)</name>
        <dbReference type="ChEBI" id="CHEBI:29108"/>
        <label>5</label>
    </ligand>
</feature>
<proteinExistence type="inferred from homology"/>
<dbReference type="SUPFAM" id="SSF47090">
    <property type="entry name" value="PGBD-like"/>
    <property type="match status" value="1"/>
</dbReference>
<feature type="domain" description="Peptidase metallopeptidase" evidence="14">
    <location>
        <begin position="161"/>
        <end position="321"/>
    </location>
</feature>
<feature type="binding site" evidence="11">
    <location>
        <position position="224"/>
    </location>
    <ligand>
        <name>Zn(2+)</name>
        <dbReference type="ChEBI" id="CHEBI:29105"/>
        <label>1</label>
    </ligand>
</feature>
<feature type="active site" evidence="9">
    <location>
        <position position="277"/>
    </location>
</feature>
<evidence type="ECO:0000256" key="12">
    <source>
        <dbReference type="PROSITE-ProRule" id="PRU01011"/>
    </source>
</evidence>
<comment type="caution">
    <text evidence="15">The sequence shown here is derived from an EMBL/GenBank/DDBJ whole genome shotgun (WGS) entry which is preliminary data.</text>
</comment>
<feature type="repeat" description="Hemopexin" evidence="12">
    <location>
        <begin position="372"/>
        <end position="416"/>
    </location>
</feature>
<dbReference type="InterPro" id="IPR000585">
    <property type="entry name" value="Hemopexin-like_dom"/>
</dbReference>
<keyword evidence="2" id="KW-0645">Protease</keyword>
<dbReference type="InterPro" id="IPR006026">
    <property type="entry name" value="Peptidase_Metallo"/>
</dbReference>
<dbReference type="GO" id="GO:0030198">
    <property type="term" value="P:extracellular matrix organization"/>
    <property type="evidence" value="ECO:0007669"/>
    <property type="project" value="TreeGrafter"/>
</dbReference>
<evidence type="ECO:0000256" key="5">
    <source>
        <dbReference type="ARBA" id="ARBA00022801"/>
    </source>
</evidence>
<feature type="binding site" evidence="11">
    <location>
        <position position="257"/>
    </location>
    <ligand>
        <name>Ca(2+)</name>
        <dbReference type="ChEBI" id="CHEBI:29108"/>
        <label>1</label>
    </ligand>
</feature>
<feature type="binding site" description="in inhibited form" evidence="11">
    <location>
        <position position="139"/>
    </location>
    <ligand>
        <name>Zn(2+)</name>
        <dbReference type="ChEBI" id="CHEBI:29105"/>
        <label>2</label>
        <note>catalytic</note>
    </ligand>
</feature>
<keyword evidence="11" id="KW-0106">Calcium</keyword>
<dbReference type="AlphaFoldDB" id="A0A210PXF2"/>
<dbReference type="GO" id="GO:0005615">
    <property type="term" value="C:extracellular space"/>
    <property type="evidence" value="ECO:0007669"/>
    <property type="project" value="TreeGrafter"/>
</dbReference>
<reference evidence="15 16" key="1">
    <citation type="journal article" date="2017" name="Nat. Ecol. Evol.">
        <title>Scallop genome provides insights into evolution of bilaterian karyotype and development.</title>
        <authorList>
            <person name="Wang S."/>
            <person name="Zhang J."/>
            <person name="Jiao W."/>
            <person name="Li J."/>
            <person name="Xun X."/>
            <person name="Sun Y."/>
            <person name="Guo X."/>
            <person name="Huan P."/>
            <person name="Dong B."/>
            <person name="Zhang L."/>
            <person name="Hu X."/>
            <person name="Sun X."/>
            <person name="Wang J."/>
            <person name="Zhao C."/>
            <person name="Wang Y."/>
            <person name="Wang D."/>
            <person name="Huang X."/>
            <person name="Wang R."/>
            <person name="Lv J."/>
            <person name="Li Y."/>
            <person name="Zhang Z."/>
            <person name="Liu B."/>
            <person name="Lu W."/>
            <person name="Hui Y."/>
            <person name="Liang J."/>
            <person name="Zhou Z."/>
            <person name="Hou R."/>
            <person name="Li X."/>
            <person name="Liu Y."/>
            <person name="Li H."/>
            <person name="Ning X."/>
            <person name="Lin Y."/>
            <person name="Zhao L."/>
            <person name="Xing Q."/>
            <person name="Dou J."/>
            <person name="Li Y."/>
            <person name="Mao J."/>
            <person name="Guo H."/>
            <person name="Dou H."/>
            <person name="Li T."/>
            <person name="Mu C."/>
            <person name="Jiang W."/>
            <person name="Fu Q."/>
            <person name="Fu X."/>
            <person name="Miao Y."/>
            <person name="Liu J."/>
            <person name="Yu Q."/>
            <person name="Li R."/>
            <person name="Liao H."/>
            <person name="Li X."/>
            <person name="Kong Y."/>
            <person name="Jiang Z."/>
            <person name="Chourrout D."/>
            <person name="Li R."/>
            <person name="Bao Z."/>
        </authorList>
    </citation>
    <scope>NUCLEOTIDE SEQUENCE [LARGE SCALE GENOMIC DNA]</scope>
    <source>
        <strain evidence="15 16">PY_sf001</strain>
    </source>
</reference>
<evidence type="ECO:0000313" key="15">
    <source>
        <dbReference type="EMBL" id="OWF41146.1"/>
    </source>
</evidence>
<accession>A0A210PXF2</accession>
<keyword evidence="4" id="KW-0677">Repeat</keyword>
<feature type="binding site" evidence="11">
    <location>
        <position position="180"/>
    </location>
    <ligand>
        <name>Ca(2+)</name>
        <dbReference type="ChEBI" id="CHEBI:29108"/>
        <label>1</label>
    </ligand>
</feature>
<evidence type="ECO:0000256" key="13">
    <source>
        <dbReference type="SAM" id="MobiDB-lite"/>
    </source>
</evidence>
<dbReference type="Pfam" id="PF00413">
    <property type="entry name" value="Peptidase_M10"/>
    <property type="match status" value="1"/>
</dbReference>
<dbReference type="InterPro" id="IPR024079">
    <property type="entry name" value="MetalloPept_cat_dom_sf"/>
</dbReference>
<feature type="binding site" evidence="11">
    <location>
        <position position="214"/>
    </location>
    <ligand>
        <name>Ca(2+)</name>
        <dbReference type="ChEBI" id="CHEBI:29108"/>
        <label>2</label>
    </ligand>
</feature>
<feature type="binding site" evidence="10">
    <location>
        <position position="286"/>
    </location>
    <ligand>
        <name>Zn(2+)</name>
        <dbReference type="ChEBI" id="CHEBI:29105"/>
        <label>2</label>
        <note>catalytic</note>
    </ligand>
</feature>
<dbReference type="Pfam" id="PF01471">
    <property type="entry name" value="PG_binding_1"/>
    <property type="match status" value="1"/>
</dbReference>
<evidence type="ECO:0000256" key="1">
    <source>
        <dbReference type="ARBA" id="ARBA00010370"/>
    </source>
</evidence>
<dbReference type="PANTHER" id="PTHR10201">
    <property type="entry name" value="MATRIX METALLOPROTEINASE"/>
    <property type="match status" value="1"/>
</dbReference>